<dbReference type="Pfam" id="PF13855">
    <property type="entry name" value="LRR_8"/>
    <property type="match status" value="6"/>
</dbReference>
<evidence type="ECO:0000313" key="7">
    <source>
        <dbReference type="EnsemblMetazoa" id="XP_022664396"/>
    </source>
</evidence>
<dbReference type="EnsemblMetazoa" id="XM_022808661">
    <property type="protein sequence ID" value="XP_022664396"/>
    <property type="gene ID" value="LOC111251740"/>
</dbReference>
<keyword evidence="8" id="KW-1185">Reference proteome</keyword>
<dbReference type="SMART" id="SM00365">
    <property type="entry name" value="LRR_SD22"/>
    <property type="match status" value="11"/>
</dbReference>
<dbReference type="FunCoup" id="A0A7M7KBG2">
    <property type="interactions" value="29"/>
</dbReference>
<dbReference type="InterPro" id="IPR032675">
    <property type="entry name" value="LRR_dom_sf"/>
</dbReference>
<organism evidence="7 8">
    <name type="scientific">Varroa destructor</name>
    <name type="common">Honeybee mite</name>
    <dbReference type="NCBI Taxonomy" id="109461"/>
    <lineage>
        <taxon>Eukaryota</taxon>
        <taxon>Metazoa</taxon>
        <taxon>Ecdysozoa</taxon>
        <taxon>Arthropoda</taxon>
        <taxon>Chelicerata</taxon>
        <taxon>Arachnida</taxon>
        <taxon>Acari</taxon>
        <taxon>Parasitiformes</taxon>
        <taxon>Mesostigmata</taxon>
        <taxon>Gamasina</taxon>
        <taxon>Dermanyssoidea</taxon>
        <taxon>Varroidae</taxon>
        <taxon>Varroa</taxon>
    </lineage>
</organism>
<dbReference type="InterPro" id="IPR050333">
    <property type="entry name" value="SLRP"/>
</dbReference>
<evidence type="ECO:0000313" key="8">
    <source>
        <dbReference type="Proteomes" id="UP000594260"/>
    </source>
</evidence>
<evidence type="ECO:0000259" key="6">
    <source>
        <dbReference type="SMART" id="SM00082"/>
    </source>
</evidence>
<name>A0A7M7KBG2_VARDE</name>
<dbReference type="OMA" id="ECDCEIA"/>
<feature type="domain" description="LRRCT" evidence="6">
    <location>
        <begin position="1191"/>
        <end position="1257"/>
    </location>
</feature>
<feature type="signal peptide" evidence="5">
    <location>
        <begin position="1"/>
        <end position="30"/>
    </location>
</feature>
<keyword evidence="1" id="KW-0433">Leucine-rich repeat</keyword>
<dbReference type="RefSeq" id="XP_022664396.1">
    <property type="nucleotide sequence ID" value="XM_022808661.1"/>
</dbReference>
<sequence length="1292" mass="143494">MYRREVRCCRVQAILVFLTLICMFCGRCSASSECPFHAMCSCKSAMVTCVGIRIFSLKDIFHRPQFIHRENEFSQIVVSRSGLLQLDWSPTQMVTLSLPKNSIYNISQGAFKGSESSLSSLDLSDNRLVALPDLTSLRALQWVNLQHNDFTELPEGFRYTNISTLFMSGNYIRTISPDCLPDSLVTLDLDGNQILNIEGNTLPPGLRALNLGNNIINAAPGHILHKLASLERLSLSNNVFKHLPKWWHLGRTVQVLDLSHGSLRQLDAPCIGLANSTSCEHLQTLHLEYNFISTISGAAFEGMRLRKLFLNSNRLMQLPESTFNGSIAKSLLILDLSENQFSSLPACVSDLRSLTVLSLRGNLLSAFEPVASGGASYPAFFKTLQVMDLSYNQLSAIPPAFAGTTDLVRLSLQANLIERLTSHDFTKWSVNLRSLSLSNNAIKVITKHALRNLVSLKELKFSFNNIHYYDGSAFGALGNLQALEISSTLASDIAVRNVHKLLAPLKKLKSLQIDYNRLYHIEPFAASVTNLDLEGNDLNTVPAISTLSKLSRLSLSYNSIHYLRSNVLQNVSSLEQVILIGNPLREIESYAFSDLRSLVSVILSSNRLRGVQCYAFYKLPSLQRLHLDNNLIQHLNLDMLEDAGSRLFLNASNNQIQNIFTNKKNRTVDVRIFDVSNNRVDRITSEVWSKMPRLVQLIASNNRLKELAICDVPLSQLTIADFSENQLSAGAIANLSVFSPALEVLNLRGNGLESLPSAEVFAQDYLTTTTAAIAGPSGVVESTGPASDSLPLPPSSSSSPSNADHWPMMRVLDLSRNQLRQIEHTALPPSLQMLNASFNPLEKFGNSGAELRALSSLDISATRLAHVPIPTVASLEQSAPSKLQVLNVSLMSFAHLENVSSQSLPRGLLVLDVSGSNVRSVTLDEPLLAELNLANTTLVSRYVVHAPSLRVADLSHNRAQNLSSLLKAFSADQLHELNLEGNAIDKISNLIWRKVPRLTRLRINSNPLEVLTLHSFRGLNHLSELDMRNLSLTNLDPRCLHNLKALSSLKLSTYNKGIRSLRLQELLSDSLALRHVTVEVEEPVLSYQLQWAFATTKLRELQVTGSSLRSILPDAFLGLENIHELVLRIRHTSVMELPDGLLRYLTDVRFLTLDLRSNLLQSISPRVLDSKRMSYSKSTQFLAGGFRLEDNPFRCDCGLVWLSQWLRRWLRETVKVQRFEPATALQLHHIARQSTCLLPNGKSLPLVEFSSEHFHCATTGASVGSSGVLLPSSVTFFLLLLWPMFLQLPGTL</sequence>
<evidence type="ECO:0000256" key="5">
    <source>
        <dbReference type="SAM" id="SignalP"/>
    </source>
</evidence>
<reference evidence="7" key="1">
    <citation type="submission" date="2021-01" db="UniProtKB">
        <authorList>
            <consortium name="EnsemblMetazoa"/>
        </authorList>
    </citation>
    <scope>IDENTIFICATION</scope>
</reference>
<keyword evidence="2 5" id="KW-0732">Signal</keyword>
<dbReference type="InterPro" id="IPR001611">
    <property type="entry name" value="Leu-rich_rpt"/>
</dbReference>
<dbReference type="KEGG" id="vde:111251740"/>
<dbReference type="OrthoDB" id="10022853at2759"/>
<evidence type="ECO:0000256" key="3">
    <source>
        <dbReference type="ARBA" id="ARBA00022737"/>
    </source>
</evidence>
<feature type="chain" id="PRO_5029677805" description="LRRCT domain-containing protein" evidence="5">
    <location>
        <begin position="31"/>
        <end position="1292"/>
    </location>
</feature>
<dbReference type="Pfam" id="PF00560">
    <property type="entry name" value="LRR_1"/>
    <property type="match status" value="1"/>
</dbReference>
<dbReference type="SUPFAM" id="SSF52058">
    <property type="entry name" value="L domain-like"/>
    <property type="match status" value="4"/>
</dbReference>
<dbReference type="PANTHER" id="PTHR45712:SF22">
    <property type="entry name" value="INSULIN-LIKE GROWTH FACTOR-BINDING PROTEIN COMPLEX ACID LABILE SUBUNIT"/>
    <property type="match status" value="1"/>
</dbReference>
<dbReference type="SMART" id="SM00369">
    <property type="entry name" value="LRR_TYP"/>
    <property type="match status" value="25"/>
</dbReference>
<feature type="region of interest" description="Disordered" evidence="4">
    <location>
        <begin position="776"/>
        <end position="804"/>
    </location>
</feature>
<dbReference type="InterPro" id="IPR003591">
    <property type="entry name" value="Leu-rich_rpt_typical-subtyp"/>
</dbReference>
<dbReference type="Proteomes" id="UP000594260">
    <property type="component" value="Unplaced"/>
</dbReference>
<evidence type="ECO:0000256" key="1">
    <source>
        <dbReference type="ARBA" id="ARBA00022614"/>
    </source>
</evidence>
<dbReference type="PROSITE" id="PS51450">
    <property type="entry name" value="LRR"/>
    <property type="match status" value="5"/>
</dbReference>
<dbReference type="GeneID" id="111251740"/>
<protein>
    <recommendedName>
        <fullName evidence="6">LRRCT domain-containing protein</fullName>
    </recommendedName>
</protein>
<dbReference type="Gene3D" id="3.80.10.10">
    <property type="entry name" value="Ribonuclease Inhibitor"/>
    <property type="match status" value="8"/>
</dbReference>
<proteinExistence type="predicted"/>
<dbReference type="InParanoid" id="A0A7M7KBG2"/>
<accession>A0A7M7KBG2</accession>
<evidence type="ECO:0000256" key="4">
    <source>
        <dbReference type="SAM" id="MobiDB-lite"/>
    </source>
</evidence>
<evidence type="ECO:0000256" key="2">
    <source>
        <dbReference type="ARBA" id="ARBA00022729"/>
    </source>
</evidence>
<dbReference type="SMART" id="SM00364">
    <property type="entry name" value="LRR_BAC"/>
    <property type="match status" value="11"/>
</dbReference>
<dbReference type="InterPro" id="IPR000483">
    <property type="entry name" value="Cys-rich_flank_reg_C"/>
</dbReference>
<dbReference type="SMART" id="SM00082">
    <property type="entry name" value="LRRCT"/>
    <property type="match status" value="1"/>
</dbReference>
<dbReference type="PANTHER" id="PTHR45712">
    <property type="entry name" value="AGAP008170-PA"/>
    <property type="match status" value="1"/>
</dbReference>
<keyword evidence="3" id="KW-0677">Repeat</keyword>